<feature type="domain" description="ABC transmembrane type-2" evidence="6">
    <location>
        <begin position="24"/>
        <end position="258"/>
    </location>
</feature>
<proteinExistence type="inferred from homology"/>
<dbReference type="OrthoDB" id="9788252at2"/>
<dbReference type="RefSeq" id="WP_015868153.1">
    <property type="nucleotide sequence ID" value="NC_012785.1"/>
</dbReference>
<dbReference type="STRING" id="521045.Kole_0776"/>
<keyword evidence="3 5" id="KW-1133">Transmembrane helix</keyword>
<sequence length="271" mass="30744">MKALIYKFCYFFRRDIAIWLSYRVQLVLGFLSGFVGIIQFGLIGKFIAGGNYFPMIEKYGGDVLAYFITGTVFMSYTNLALSTFKASIQREQSMGTLEYLLLSETPFWELFTFNFLSSFMFTSINIIIMFFALVWLFSVHITPNIFATFVVLIVTMFPLSGIGLLSAAMVVVTKRGDPIGWIYSTTAGIFSGIYFPVEILPTWIRPVSYFLPTTFGMDLSRKTLIKGYTLTQIKDGLLILIVMGILLLPLGIIVFQTNLRKAQKEGTLVWY</sequence>
<dbReference type="eggNOG" id="COG0842">
    <property type="taxonomic scope" value="Bacteria"/>
</dbReference>
<dbReference type="InterPro" id="IPR047817">
    <property type="entry name" value="ABC2_TM_bact-type"/>
</dbReference>
<keyword evidence="5" id="KW-1003">Cell membrane</keyword>
<evidence type="ECO:0000256" key="4">
    <source>
        <dbReference type="ARBA" id="ARBA00023136"/>
    </source>
</evidence>
<comment type="similarity">
    <text evidence="5">Belongs to the ABC-2 integral membrane protein family.</text>
</comment>
<feature type="transmembrane region" description="Helical" evidence="5">
    <location>
        <begin position="20"/>
        <end position="43"/>
    </location>
</feature>
<evidence type="ECO:0000313" key="8">
    <source>
        <dbReference type="Proteomes" id="UP000002382"/>
    </source>
</evidence>
<dbReference type="InterPro" id="IPR000412">
    <property type="entry name" value="ABC_2_transport"/>
</dbReference>
<comment type="subcellular location">
    <subcellularLocation>
        <location evidence="5">Cell membrane</location>
        <topology evidence="5">Multi-pass membrane protein</topology>
    </subcellularLocation>
    <subcellularLocation>
        <location evidence="1">Membrane</location>
        <topology evidence="1">Multi-pass membrane protein</topology>
    </subcellularLocation>
</comment>
<reference evidence="7 8" key="1">
    <citation type="submission" date="2009-06" db="EMBL/GenBank/DDBJ databases">
        <title>Complete sequence of Thermotogales bacterium TBF 19.5.1.</title>
        <authorList>
            <consortium name="US DOE Joint Genome Institute"/>
            <person name="Lucas S."/>
            <person name="Copeland A."/>
            <person name="Lapidus A."/>
            <person name="Glavina del Rio T."/>
            <person name="Tice H."/>
            <person name="Bruce D."/>
            <person name="Goodwin L."/>
            <person name="Pitluck S."/>
            <person name="Chertkov O."/>
            <person name="Brettin T."/>
            <person name="Detter J.C."/>
            <person name="Han C."/>
            <person name="Schmutz J."/>
            <person name="Larimer F."/>
            <person name="Land M."/>
            <person name="Hauser L."/>
            <person name="Kyrpides N."/>
            <person name="Ovchinnikova G."/>
            <person name="Noll K."/>
        </authorList>
    </citation>
    <scope>NUCLEOTIDE SEQUENCE [LARGE SCALE GENOMIC DNA]</scope>
    <source>
        <strain evidence="8">ATCC BAA-1733 / DSM 21960 / TBF 19.5.1</strain>
    </source>
</reference>
<dbReference type="GO" id="GO:0043190">
    <property type="term" value="C:ATP-binding cassette (ABC) transporter complex"/>
    <property type="evidence" value="ECO:0007669"/>
    <property type="project" value="InterPro"/>
</dbReference>
<dbReference type="GO" id="GO:0140359">
    <property type="term" value="F:ABC-type transporter activity"/>
    <property type="evidence" value="ECO:0007669"/>
    <property type="project" value="InterPro"/>
</dbReference>
<feature type="transmembrane region" description="Helical" evidence="5">
    <location>
        <begin position="179"/>
        <end position="197"/>
    </location>
</feature>
<dbReference type="PANTHER" id="PTHR43229:SF2">
    <property type="entry name" value="NODULATION PROTEIN J"/>
    <property type="match status" value="1"/>
</dbReference>
<organism evidence="7 8">
    <name type="scientific">Kosmotoga olearia (strain ATCC BAA-1733 / DSM 21960 / TBF 19.5.1)</name>
    <dbReference type="NCBI Taxonomy" id="521045"/>
    <lineage>
        <taxon>Bacteria</taxon>
        <taxon>Thermotogati</taxon>
        <taxon>Thermotogota</taxon>
        <taxon>Thermotogae</taxon>
        <taxon>Kosmotogales</taxon>
        <taxon>Kosmotogaceae</taxon>
        <taxon>Kosmotoga</taxon>
    </lineage>
</organism>
<dbReference type="InterPro" id="IPR051784">
    <property type="entry name" value="Nod_factor_ABC_transporter"/>
</dbReference>
<keyword evidence="2 5" id="KW-0812">Transmembrane</keyword>
<feature type="transmembrane region" description="Helical" evidence="5">
    <location>
        <begin position="119"/>
        <end position="139"/>
    </location>
</feature>
<evidence type="ECO:0000256" key="1">
    <source>
        <dbReference type="ARBA" id="ARBA00004141"/>
    </source>
</evidence>
<dbReference type="EMBL" id="CP001634">
    <property type="protein sequence ID" value="ACR79488.1"/>
    <property type="molecule type" value="Genomic_DNA"/>
</dbReference>
<dbReference type="Pfam" id="PF01061">
    <property type="entry name" value="ABC2_membrane"/>
    <property type="match status" value="1"/>
</dbReference>
<dbReference type="Proteomes" id="UP000002382">
    <property type="component" value="Chromosome"/>
</dbReference>
<dbReference type="InterPro" id="IPR013525">
    <property type="entry name" value="ABC2_TM"/>
</dbReference>
<keyword evidence="5" id="KW-0813">Transport</keyword>
<feature type="transmembrane region" description="Helical" evidence="5">
    <location>
        <begin position="63"/>
        <end position="84"/>
    </location>
</feature>
<accession>C5CG47</accession>
<feature type="transmembrane region" description="Helical" evidence="5">
    <location>
        <begin position="145"/>
        <end position="172"/>
    </location>
</feature>
<evidence type="ECO:0000256" key="3">
    <source>
        <dbReference type="ARBA" id="ARBA00022989"/>
    </source>
</evidence>
<dbReference type="PANTHER" id="PTHR43229">
    <property type="entry name" value="NODULATION PROTEIN J"/>
    <property type="match status" value="1"/>
</dbReference>
<name>C5CG47_KOSOT</name>
<keyword evidence="4 5" id="KW-0472">Membrane</keyword>
<protein>
    <recommendedName>
        <fullName evidence="5">Transport permease protein</fullName>
    </recommendedName>
</protein>
<feature type="transmembrane region" description="Helical" evidence="5">
    <location>
        <begin position="236"/>
        <end position="255"/>
    </location>
</feature>
<dbReference type="HOGENOM" id="CLU_089201_0_0_0"/>
<gene>
    <name evidence="7" type="ordered locus">Kole_0776</name>
</gene>
<dbReference type="PROSITE" id="PS51012">
    <property type="entry name" value="ABC_TM2"/>
    <property type="match status" value="1"/>
</dbReference>
<dbReference type="PRINTS" id="PR00164">
    <property type="entry name" value="ABC2TRNSPORT"/>
</dbReference>
<evidence type="ECO:0000259" key="6">
    <source>
        <dbReference type="PROSITE" id="PS51012"/>
    </source>
</evidence>
<evidence type="ECO:0000313" key="7">
    <source>
        <dbReference type="EMBL" id="ACR79488.1"/>
    </source>
</evidence>
<dbReference type="KEGG" id="kol:Kole_0776"/>
<keyword evidence="8" id="KW-1185">Reference proteome</keyword>
<evidence type="ECO:0000256" key="5">
    <source>
        <dbReference type="RuleBase" id="RU361157"/>
    </source>
</evidence>
<reference evidence="7 8" key="2">
    <citation type="journal article" date="2011" name="J. Bacteriol.">
        <title>Genome Sequence of Kosmotoga olearia Strain TBF 19.5.1, a Thermophilic Bacterium with a Wide Growth Temperature Range, Isolated from the Troll B Oil Platform in the North Sea.</title>
        <authorList>
            <person name="Swithers K.S."/>
            <person name="Dipippo J.L."/>
            <person name="Bruce D.C."/>
            <person name="Detter C."/>
            <person name="Tapia R."/>
            <person name="Han S."/>
            <person name="Goodwin L.A."/>
            <person name="Han J."/>
            <person name="Woyke T."/>
            <person name="Pitluck S."/>
            <person name="Pennacchio L."/>
            <person name="Nolan M."/>
            <person name="Mikhailova N."/>
            <person name="Land M.L."/>
            <person name="Nesbo C.L."/>
            <person name="Gogarten J.P."/>
            <person name="Noll K.M."/>
        </authorList>
    </citation>
    <scope>NUCLEOTIDE SEQUENCE [LARGE SCALE GENOMIC DNA]</scope>
    <source>
        <strain evidence="8">ATCC BAA-1733 / DSM 21960 / TBF 19.5.1</strain>
    </source>
</reference>
<dbReference type="AlphaFoldDB" id="C5CG47"/>
<evidence type="ECO:0000256" key="2">
    <source>
        <dbReference type="ARBA" id="ARBA00022692"/>
    </source>
</evidence>